<dbReference type="AlphaFoldDB" id="A0AAE3VIF2"/>
<dbReference type="InterPro" id="IPR008309">
    <property type="entry name" value="YdbL"/>
</dbReference>
<feature type="signal peptide" evidence="1">
    <location>
        <begin position="1"/>
        <end position="24"/>
    </location>
</feature>
<evidence type="ECO:0000313" key="2">
    <source>
        <dbReference type="EMBL" id="MDQ0290986.1"/>
    </source>
</evidence>
<keyword evidence="3" id="KW-1185">Reference proteome</keyword>
<comment type="caution">
    <text evidence="2">The sequence shown here is derived from an EMBL/GenBank/DDBJ whole genome shotgun (WGS) entry which is preliminary data.</text>
</comment>
<dbReference type="Proteomes" id="UP001238163">
    <property type="component" value="Unassembled WGS sequence"/>
</dbReference>
<name>A0AAE3VIF2_9BACT</name>
<dbReference type="Pfam" id="PF07027">
    <property type="entry name" value="DUF1318"/>
    <property type="match status" value="1"/>
</dbReference>
<gene>
    <name evidence="2" type="ORF">J3R75_003093</name>
</gene>
<organism evidence="2 3">
    <name type="scientific">Oligosphaera ethanolica</name>
    <dbReference type="NCBI Taxonomy" id="760260"/>
    <lineage>
        <taxon>Bacteria</taxon>
        <taxon>Pseudomonadati</taxon>
        <taxon>Lentisphaerota</taxon>
        <taxon>Oligosphaeria</taxon>
        <taxon>Oligosphaerales</taxon>
        <taxon>Oligosphaeraceae</taxon>
        <taxon>Oligosphaera</taxon>
    </lineage>
</organism>
<accession>A0AAE3VIF2</accession>
<feature type="chain" id="PRO_5041933136" evidence="1">
    <location>
        <begin position="25"/>
        <end position="126"/>
    </location>
</feature>
<dbReference type="EMBL" id="JAUSVL010000001">
    <property type="protein sequence ID" value="MDQ0290986.1"/>
    <property type="molecule type" value="Genomic_DNA"/>
</dbReference>
<reference evidence="2" key="1">
    <citation type="submission" date="2023-07" db="EMBL/GenBank/DDBJ databases">
        <title>Genomic Encyclopedia of Type Strains, Phase IV (KMG-IV): sequencing the most valuable type-strain genomes for metagenomic binning, comparative biology and taxonomic classification.</title>
        <authorList>
            <person name="Goeker M."/>
        </authorList>
    </citation>
    <scope>NUCLEOTIDE SEQUENCE</scope>
    <source>
        <strain evidence="2">DSM 24202</strain>
    </source>
</reference>
<evidence type="ECO:0000256" key="1">
    <source>
        <dbReference type="SAM" id="SignalP"/>
    </source>
</evidence>
<protein>
    <submittedName>
        <fullName evidence="2">Uncharacterized protein YdbL (DUF1318 family)</fullName>
    </submittedName>
</protein>
<dbReference type="RefSeq" id="WP_307263127.1">
    <property type="nucleotide sequence ID" value="NZ_JAUSVL010000001.1"/>
</dbReference>
<keyword evidence="1" id="KW-0732">Signal</keyword>
<evidence type="ECO:0000313" key="3">
    <source>
        <dbReference type="Proteomes" id="UP001238163"/>
    </source>
</evidence>
<proteinExistence type="predicted"/>
<sequence>MKKMLIVFAVLMLALPAFLPVASAQDAATIKQNMINRLPAIAAMKSKGLAGEDNRGYLAAVSSQLSAADQAVIDAENADRKVVYEAIAQKTGATADLVGKQRAKQLAEQAAAGEYIMDENGTWKKK</sequence>